<keyword evidence="3" id="KW-1185">Reference proteome</keyword>
<reference evidence="2 3" key="1">
    <citation type="submission" date="2019-04" db="EMBL/GenBank/DDBJ databases">
        <title>Draft genome of the big-headed turtle Platysternon megacephalum.</title>
        <authorList>
            <person name="Gong S."/>
        </authorList>
    </citation>
    <scope>NUCLEOTIDE SEQUENCE [LARGE SCALE GENOMIC DNA]</scope>
    <source>
        <strain evidence="2">DO16091913</strain>
        <tissue evidence="2">Muscle</tissue>
    </source>
</reference>
<reference evidence="2 3" key="2">
    <citation type="submission" date="2019-04" db="EMBL/GenBank/DDBJ databases">
        <title>The genome sequence of big-headed turtle.</title>
        <authorList>
            <person name="Gong S."/>
        </authorList>
    </citation>
    <scope>NUCLEOTIDE SEQUENCE [LARGE SCALE GENOMIC DNA]</scope>
    <source>
        <strain evidence="2">DO16091913</strain>
        <tissue evidence="2">Muscle</tissue>
    </source>
</reference>
<accession>A0A4D9DIT8</accession>
<proteinExistence type="predicted"/>
<sequence length="114" mass="12074">MGSLRLHRRDRPGDNKPLRDSSGPGLIAALGELPLDAHAGPRRAPPSSAVDRHRLGRAQRHISSPCRCKASEDGTQRLSNAPSCPSTAQRPGPTRPDRLKGKLSGKGFASGSSH</sequence>
<dbReference type="EMBL" id="QXTE01000801">
    <property type="protein sequence ID" value="TFJ96087.1"/>
    <property type="molecule type" value="Genomic_DNA"/>
</dbReference>
<feature type="compositionally biased region" description="Polar residues" evidence="1">
    <location>
        <begin position="76"/>
        <end position="89"/>
    </location>
</feature>
<comment type="caution">
    <text evidence="2">The sequence shown here is derived from an EMBL/GenBank/DDBJ whole genome shotgun (WGS) entry which is preliminary data.</text>
</comment>
<protein>
    <submittedName>
        <fullName evidence="2">Sideroflexin-2</fullName>
    </submittedName>
</protein>
<evidence type="ECO:0000256" key="1">
    <source>
        <dbReference type="SAM" id="MobiDB-lite"/>
    </source>
</evidence>
<feature type="compositionally biased region" description="Basic residues" evidence="1">
    <location>
        <begin position="1"/>
        <end position="10"/>
    </location>
</feature>
<feature type="region of interest" description="Disordered" evidence="1">
    <location>
        <begin position="1"/>
        <end position="114"/>
    </location>
</feature>
<dbReference type="AlphaFoldDB" id="A0A4D9DIT8"/>
<name>A0A4D9DIT8_9SAUR</name>
<evidence type="ECO:0000313" key="2">
    <source>
        <dbReference type="EMBL" id="TFJ96087.1"/>
    </source>
</evidence>
<evidence type="ECO:0000313" key="3">
    <source>
        <dbReference type="Proteomes" id="UP000297703"/>
    </source>
</evidence>
<gene>
    <name evidence="2" type="ORF">DR999_PMT22146</name>
</gene>
<dbReference type="Proteomes" id="UP000297703">
    <property type="component" value="Unassembled WGS sequence"/>
</dbReference>
<organism evidence="2 3">
    <name type="scientific">Platysternon megacephalum</name>
    <name type="common">big-headed turtle</name>
    <dbReference type="NCBI Taxonomy" id="55544"/>
    <lineage>
        <taxon>Eukaryota</taxon>
        <taxon>Metazoa</taxon>
        <taxon>Chordata</taxon>
        <taxon>Craniata</taxon>
        <taxon>Vertebrata</taxon>
        <taxon>Euteleostomi</taxon>
        <taxon>Archelosauria</taxon>
        <taxon>Testudinata</taxon>
        <taxon>Testudines</taxon>
        <taxon>Cryptodira</taxon>
        <taxon>Durocryptodira</taxon>
        <taxon>Testudinoidea</taxon>
        <taxon>Platysternidae</taxon>
        <taxon>Platysternon</taxon>
    </lineage>
</organism>